<gene>
    <name evidence="1" type="ORF">BXYJ_LOCUS15686</name>
</gene>
<dbReference type="Proteomes" id="UP000582659">
    <property type="component" value="Unassembled WGS sequence"/>
</dbReference>
<dbReference type="AlphaFoldDB" id="A0A7I8X9W2"/>
<accession>A0A7I8X9W2</accession>
<evidence type="ECO:0000313" key="2">
    <source>
        <dbReference type="Proteomes" id="UP000659654"/>
    </source>
</evidence>
<proteinExistence type="predicted"/>
<evidence type="ECO:0000313" key="1">
    <source>
        <dbReference type="EMBL" id="CAD5235595.1"/>
    </source>
</evidence>
<sequence length="86" mass="10314">MHRKPCVTRKMVLGHTVRFHGTWSYPRCVNSMEFMERERDVPRVNCFPSCFSPMFENVRSESLNHDTVTFPEVLSHLDQLYFYELL</sequence>
<comment type="caution">
    <text evidence="1">The sequence shown here is derived from an EMBL/GenBank/DDBJ whole genome shotgun (WGS) entry which is preliminary data.</text>
</comment>
<dbReference type="EMBL" id="CAJFDI010000006">
    <property type="protein sequence ID" value="CAD5235595.1"/>
    <property type="molecule type" value="Genomic_DNA"/>
</dbReference>
<name>A0A7I8X9W2_BURXY</name>
<dbReference type="Proteomes" id="UP000659654">
    <property type="component" value="Unassembled WGS sequence"/>
</dbReference>
<organism evidence="1 2">
    <name type="scientific">Bursaphelenchus xylophilus</name>
    <name type="common">Pinewood nematode worm</name>
    <name type="synonym">Aphelenchoides xylophilus</name>
    <dbReference type="NCBI Taxonomy" id="6326"/>
    <lineage>
        <taxon>Eukaryota</taxon>
        <taxon>Metazoa</taxon>
        <taxon>Ecdysozoa</taxon>
        <taxon>Nematoda</taxon>
        <taxon>Chromadorea</taxon>
        <taxon>Rhabditida</taxon>
        <taxon>Tylenchina</taxon>
        <taxon>Tylenchomorpha</taxon>
        <taxon>Aphelenchoidea</taxon>
        <taxon>Aphelenchoididae</taxon>
        <taxon>Bursaphelenchus</taxon>
    </lineage>
</organism>
<dbReference type="EMBL" id="CAJFCV020000006">
    <property type="protein sequence ID" value="CAG9132051.1"/>
    <property type="molecule type" value="Genomic_DNA"/>
</dbReference>
<keyword evidence="2" id="KW-1185">Reference proteome</keyword>
<protein>
    <submittedName>
        <fullName evidence="1">(pine wood nematode) hypothetical protein</fullName>
    </submittedName>
</protein>
<reference evidence="1" key="1">
    <citation type="submission" date="2020-09" db="EMBL/GenBank/DDBJ databases">
        <authorList>
            <person name="Kikuchi T."/>
        </authorList>
    </citation>
    <scope>NUCLEOTIDE SEQUENCE</scope>
    <source>
        <strain evidence="1">Ka4C1</strain>
    </source>
</reference>